<dbReference type="Pfam" id="PF11412">
    <property type="entry name" value="DsbD_N"/>
    <property type="match status" value="1"/>
</dbReference>
<dbReference type="InterPro" id="IPR028250">
    <property type="entry name" value="DsbDN"/>
</dbReference>
<dbReference type="GO" id="GO:0005886">
    <property type="term" value="C:plasma membrane"/>
    <property type="evidence" value="ECO:0007669"/>
    <property type="project" value="UniProtKB-SubCell"/>
</dbReference>
<evidence type="ECO:0000256" key="1">
    <source>
        <dbReference type="ARBA" id="ARBA00004429"/>
    </source>
</evidence>
<proteinExistence type="inferred from homology"/>
<feature type="transmembrane region" description="Helical" evidence="18">
    <location>
        <begin position="426"/>
        <end position="446"/>
    </location>
</feature>
<feature type="transmembrane region" description="Helical" evidence="18">
    <location>
        <begin position="400"/>
        <end position="420"/>
    </location>
</feature>
<dbReference type="InterPro" id="IPR035671">
    <property type="entry name" value="DsbD_gamma"/>
</dbReference>
<dbReference type="CDD" id="cd02953">
    <property type="entry name" value="DsbDgamma"/>
    <property type="match status" value="1"/>
</dbReference>
<dbReference type="Proteomes" id="UP000320359">
    <property type="component" value="Unassembled WGS sequence"/>
</dbReference>
<dbReference type="PROSITE" id="PS51352">
    <property type="entry name" value="THIOREDOXIN_2"/>
    <property type="match status" value="1"/>
</dbReference>
<dbReference type="EC" id="1.8.1.8" evidence="18"/>
<comment type="function">
    <text evidence="18">Required to facilitate the formation of correct disulfide bonds in some periplasmic proteins and for the assembly of the periplasmic c-type cytochromes. Acts by transferring electrons from cytoplasmic thioredoxin to the periplasm. This transfer involves a cascade of disulfide bond formation and reduction steps.</text>
</comment>
<evidence type="ECO:0000256" key="16">
    <source>
        <dbReference type="ARBA" id="ARBA00047388"/>
    </source>
</evidence>
<evidence type="ECO:0000313" key="20">
    <source>
        <dbReference type="EMBL" id="TRW48522.1"/>
    </source>
</evidence>
<keyword evidence="15 18" id="KW-0676">Redox-active center</keyword>
<evidence type="ECO:0000256" key="11">
    <source>
        <dbReference type="ARBA" id="ARBA00023002"/>
    </source>
</evidence>
<evidence type="ECO:0000256" key="5">
    <source>
        <dbReference type="ARBA" id="ARBA00022519"/>
    </source>
</evidence>
<keyword evidence="21" id="KW-1185">Reference proteome</keyword>
<dbReference type="AlphaFoldDB" id="A0A552X0E1"/>
<dbReference type="HAMAP" id="MF_00399">
    <property type="entry name" value="DbsD"/>
    <property type="match status" value="1"/>
</dbReference>
<dbReference type="InterPro" id="IPR013766">
    <property type="entry name" value="Thioredoxin_domain"/>
</dbReference>
<comment type="similarity">
    <text evidence="2 18">Belongs to the thioredoxin family. DsbD subfamily.</text>
</comment>
<protein>
    <recommendedName>
        <fullName evidence="18">Thiol:disulfide interchange protein DsbD</fullName>
        <ecNumber evidence="18">1.8.1.8</ecNumber>
    </recommendedName>
    <alternativeName>
        <fullName evidence="18">Protein-disulfide reductase</fullName>
        <shortName evidence="18">Disulfide reductase</shortName>
    </alternativeName>
</protein>
<feature type="disulfide bond" description="Redox-active" evidence="18">
    <location>
        <begin position="150"/>
        <end position="156"/>
    </location>
</feature>
<evidence type="ECO:0000256" key="13">
    <source>
        <dbReference type="ARBA" id="ARBA00023136"/>
    </source>
</evidence>
<dbReference type="GO" id="GO:0009055">
    <property type="term" value="F:electron transfer activity"/>
    <property type="evidence" value="ECO:0007669"/>
    <property type="project" value="UniProtKB-UniRule"/>
</dbReference>
<dbReference type="PANTHER" id="PTHR32234">
    <property type="entry name" value="THIOL:DISULFIDE INTERCHANGE PROTEIN DSBD"/>
    <property type="match status" value="1"/>
</dbReference>
<dbReference type="SUPFAM" id="SSF52833">
    <property type="entry name" value="Thioredoxin-like"/>
    <property type="match status" value="1"/>
</dbReference>
<dbReference type="NCBIfam" id="NF001419">
    <property type="entry name" value="PRK00293.1"/>
    <property type="match status" value="1"/>
</dbReference>
<dbReference type="InterPro" id="IPR036929">
    <property type="entry name" value="DsbDN_sf"/>
</dbReference>
<evidence type="ECO:0000256" key="17">
    <source>
        <dbReference type="ARBA" id="ARBA00047804"/>
    </source>
</evidence>
<evidence type="ECO:0000256" key="14">
    <source>
        <dbReference type="ARBA" id="ARBA00023157"/>
    </source>
</evidence>
<feature type="transmembrane region" description="Helical" evidence="18">
    <location>
        <begin position="286"/>
        <end position="306"/>
    </location>
</feature>
<evidence type="ECO:0000313" key="21">
    <source>
        <dbReference type="Proteomes" id="UP000320359"/>
    </source>
</evidence>
<feature type="domain" description="Thioredoxin" evidence="19">
    <location>
        <begin position="463"/>
        <end position="608"/>
    </location>
</feature>
<sequence>MIYNGSPRSRHEHEVTNTVRTRSSKRFSRWFNWIGVLFLVWGVAQAQPSFFSNAEGEFLPVHQAFPFSYSQDGDRLYLNFEITEGYYLYQHRFGLTPETLVNELHPLPEGIAHNDEFFGDSIIYRDFVTLTVDLAQAQTGDVLTVRFQGCADAGLCYAPATVDVFLDGTTGAGPSGSYQLEDFSSTSPAPATGVFSLLQPDRIWLTAGIFLLLGLGLAFTPCVFPMYPIISGIIINQQQGGRSLSVRRGFWLSFVYVQGMAITYTLLGILVALAGMQYQAYLQHPVLLGVLAALFVVFALAMFGAIRMDMPSGLKQKLTELSSKQKGGVYPSVFMMGVLSGLIASPCTTAPLSGALLFIAQSGDVFVGGFVLYALSLGMGIPLILIGMSGGKLLPKSGQWMNTVKILFGILMLAVAIFLVERLLHYSIAGWVWIAFFVGSAALLLRELWKQLGTTGRAISLILLLGYAGAGVKWQLPYVDGSFAERKLQFTMVSDLSGLQEQIAKANTQGQWVMLDLYADWCVACLELERYTFADPEVQSTLNDFHVLQADVTSISANNTALLSEYQVLGLPTVLFFNRDGEEMTEWRVTGFIDAEQFNNHLRRIMQQ</sequence>
<feature type="transmembrane region" description="Helical" evidence="18">
    <location>
        <begin position="203"/>
        <end position="230"/>
    </location>
</feature>
<comment type="catalytic activity">
    <reaction evidence="16 18">
        <text>[protein]-dithiol + NAD(+) = [protein]-disulfide + NADH + H(+)</text>
        <dbReference type="Rhea" id="RHEA:18749"/>
        <dbReference type="Rhea" id="RHEA-COMP:10593"/>
        <dbReference type="Rhea" id="RHEA-COMP:10594"/>
        <dbReference type="ChEBI" id="CHEBI:15378"/>
        <dbReference type="ChEBI" id="CHEBI:29950"/>
        <dbReference type="ChEBI" id="CHEBI:50058"/>
        <dbReference type="ChEBI" id="CHEBI:57540"/>
        <dbReference type="ChEBI" id="CHEBI:57945"/>
        <dbReference type="EC" id="1.8.1.8"/>
    </reaction>
</comment>
<evidence type="ECO:0000256" key="3">
    <source>
        <dbReference type="ARBA" id="ARBA00022448"/>
    </source>
</evidence>
<feature type="transmembrane region" description="Helical" evidence="18">
    <location>
        <begin position="250"/>
        <end position="274"/>
    </location>
</feature>
<dbReference type="InterPro" id="IPR036249">
    <property type="entry name" value="Thioredoxin-like_sf"/>
</dbReference>
<name>A0A552X0E1_9GAMM</name>
<feature type="transmembrane region" description="Helical" evidence="18">
    <location>
        <begin position="30"/>
        <end position="51"/>
    </location>
</feature>
<keyword evidence="12 18" id="KW-0520">NAD</keyword>
<evidence type="ECO:0000259" key="19">
    <source>
        <dbReference type="PROSITE" id="PS51352"/>
    </source>
</evidence>
<feature type="transmembrane region" description="Helical" evidence="18">
    <location>
        <begin position="365"/>
        <end position="388"/>
    </location>
</feature>
<evidence type="ECO:0000256" key="12">
    <source>
        <dbReference type="ARBA" id="ARBA00023027"/>
    </source>
</evidence>
<dbReference type="Pfam" id="PF02683">
    <property type="entry name" value="DsbD_TM"/>
    <property type="match status" value="1"/>
</dbReference>
<dbReference type="GO" id="GO:0045454">
    <property type="term" value="P:cell redox homeostasis"/>
    <property type="evidence" value="ECO:0007669"/>
    <property type="project" value="TreeGrafter"/>
</dbReference>
<dbReference type="PANTHER" id="PTHR32234:SF0">
    <property type="entry name" value="THIOL:DISULFIDE INTERCHANGE PROTEIN DSBD"/>
    <property type="match status" value="1"/>
</dbReference>
<dbReference type="InterPro" id="IPR017937">
    <property type="entry name" value="Thioredoxin_CS"/>
</dbReference>
<dbReference type="GO" id="GO:0047134">
    <property type="term" value="F:protein-disulfide reductase [NAD(P)H] activity"/>
    <property type="evidence" value="ECO:0007669"/>
    <property type="project" value="UniProtKB-UniRule"/>
</dbReference>
<evidence type="ECO:0000256" key="2">
    <source>
        <dbReference type="ARBA" id="ARBA00007241"/>
    </source>
</evidence>
<dbReference type="EMBL" id="VJWL01000003">
    <property type="protein sequence ID" value="TRW48522.1"/>
    <property type="molecule type" value="Genomic_DNA"/>
</dbReference>
<keyword evidence="10 18" id="KW-1133">Transmembrane helix</keyword>
<evidence type="ECO:0000256" key="18">
    <source>
        <dbReference type="HAMAP-Rule" id="MF_00399"/>
    </source>
</evidence>
<keyword evidence="13 18" id="KW-0472">Membrane</keyword>
<keyword evidence="9 18" id="KW-0249">Electron transport</keyword>
<dbReference type="PROSITE" id="PS00194">
    <property type="entry name" value="THIOREDOXIN_1"/>
    <property type="match status" value="1"/>
</dbReference>
<dbReference type="InterPro" id="IPR022910">
    <property type="entry name" value="Thiol_diS_interchange_DbsD"/>
</dbReference>
<comment type="caution">
    <text evidence="20">The sequence shown here is derived from an EMBL/GenBank/DDBJ whole genome shotgun (WGS) entry which is preliminary data.</text>
</comment>
<evidence type="ECO:0000256" key="7">
    <source>
        <dbReference type="ARBA" id="ARBA00022729"/>
    </source>
</evidence>
<organism evidence="20 21">
    <name type="scientific">Aliidiomarina halalkaliphila</name>
    <dbReference type="NCBI Taxonomy" id="2593535"/>
    <lineage>
        <taxon>Bacteria</taxon>
        <taxon>Pseudomonadati</taxon>
        <taxon>Pseudomonadota</taxon>
        <taxon>Gammaproteobacteria</taxon>
        <taxon>Alteromonadales</taxon>
        <taxon>Idiomarinaceae</taxon>
        <taxon>Aliidiomarina</taxon>
    </lineage>
</organism>
<dbReference type="InterPro" id="IPR003834">
    <property type="entry name" value="Cyt_c_assmbl_TM_dom"/>
</dbReference>
<comment type="subcellular location">
    <subcellularLocation>
        <location evidence="1 18">Cell inner membrane</location>
        <topology evidence="1 18">Multi-pass membrane protein</topology>
    </subcellularLocation>
</comment>
<reference evidence="20 21" key="1">
    <citation type="submission" date="2019-07" db="EMBL/GenBank/DDBJ databases">
        <authorList>
            <person name="Yang M."/>
            <person name="Zhao D."/>
            <person name="Xiang H."/>
        </authorList>
    </citation>
    <scope>NUCLEOTIDE SEQUENCE [LARGE SCALE GENOMIC DNA]</scope>
    <source>
        <strain evidence="20 21">IM1326</strain>
    </source>
</reference>
<evidence type="ECO:0000256" key="4">
    <source>
        <dbReference type="ARBA" id="ARBA00022475"/>
    </source>
</evidence>
<evidence type="ECO:0000256" key="10">
    <source>
        <dbReference type="ARBA" id="ARBA00022989"/>
    </source>
</evidence>
<comment type="catalytic activity">
    <reaction evidence="17 18">
        <text>[protein]-dithiol + NADP(+) = [protein]-disulfide + NADPH + H(+)</text>
        <dbReference type="Rhea" id="RHEA:18753"/>
        <dbReference type="Rhea" id="RHEA-COMP:10593"/>
        <dbReference type="Rhea" id="RHEA-COMP:10594"/>
        <dbReference type="ChEBI" id="CHEBI:15378"/>
        <dbReference type="ChEBI" id="CHEBI:29950"/>
        <dbReference type="ChEBI" id="CHEBI:50058"/>
        <dbReference type="ChEBI" id="CHEBI:57783"/>
        <dbReference type="ChEBI" id="CHEBI:58349"/>
        <dbReference type="EC" id="1.8.1.8"/>
    </reaction>
</comment>
<evidence type="ECO:0000256" key="8">
    <source>
        <dbReference type="ARBA" id="ARBA00022748"/>
    </source>
</evidence>
<dbReference type="OrthoDB" id="9811036at2"/>
<feature type="disulfide bond" description="Redox-active" evidence="18">
    <location>
        <begin position="522"/>
        <end position="525"/>
    </location>
</feature>
<evidence type="ECO:0000256" key="9">
    <source>
        <dbReference type="ARBA" id="ARBA00022982"/>
    </source>
</evidence>
<keyword evidence="14 18" id="KW-1015">Disulfide bond</keyword>
<keyword evidence="8 18" id="KW-0201">Cytochrome c-type biogenesis</keyword>
<comment type="caution">
    <text evidence="18">Lacks conserved residue(s) required for the propagation of feature annotation.</text>
</comment>
<dbReference type="GO" id="GO:0017004">
    <property type="term" value="P:cytochrome complex assembly"/>
    <property type="evidence" value="ECO:0007669"/>
    <property type="project" value="UniProtKB-UniRule"/>
</dbReference>
<evidence type="ECO:0000256" key="6">
    <source>
        <dbReference type="ARBA" id="ARBA00022692"/>
    </source>
</evidence>
<keyword evidence="5 18" id="KW-0997">Cell inner membrane</keyword>
<keyword evidence="3 18" id="KW-0813">Transport</keyword>
<evidence type="ECO:0000256" key="15">
    <source>
        <dbReference type="ARBA" id="ARBA00023284"/>
    </source>
</evidence>
<dbReference type="Gene3D" id="2.60.40.1250">
    <property type="entry name" value="Thiol:disulfide interchange protein DsbD, N-terminal domain"/>
    <property type="match status" value="1"/>
</dbReference>
<dbReference type="Pfam" id="PF13899">
    <property type="entry name" value="Thioredoxin_7"/>
    <property type="match status" value="1"/>
</dbReference>
<gene>
    <name evidence="18" type="primary">dsbD</name>
    <name evidence="20" type="ORF">FM042_10170</name>
</gene>
<keyword evidence="6 18" id="KW-0812">Transmembrane</keyword>
<keyword evidence="7" id="KW-0732">Signal</keyword>
<dbReference type="Gene3D" id="3.40.30.10">
    <property type="entry name" value="Glutaredoxin"/>
    <property type="match status" value="1"/>
</dbReference>
<keyword evidence="11 18" id="KW-0560">Oxidoreductase</keyword>
<accession>A0A552X0E1</accession>
<keyword evidence="4 18" id="KW-1003">Cell membrane</keyword>
<feature type="transmembrane region" description="Helical" evidence="18">
    <location>
        <begin position="327"/>
        <end position="345"/>
    </location>
</feature>
<dbReference type="SUPFAM" id="SSF74863">
    <property type="entry name" value="Thiol:disulfide interchange protein DsbD, N-terminal domain (DsbD-alpha)"/>
    <property type="match status" value="1"/>
</dbReference>